<organism evidence="1">
    <name type="scientific">uncultured Caudovirales phage</name>
    <dbReference type="NCBI Taxonomy" id="2100421"/>
    <lineage>
        <taxon>Viruses</taxon>
        <taxon>Duplodnaviria</taxon>
        <taxon>Heunggongvirae</taxon>
        <taxon>Uroviricota</taxon>
        <taxon>Caudoviricetes</taxon>
        <taxon>Peduoviridae</taxon>
        <taxon>Maltschvirus</taxon>
        <taxon>Maltschvirus maltsch</taxon>
    </lineage>
</organism>
<reference evidence="1" key="1">
    <citation type="submission" date="2020-04" db="EMBL/GenBank/DDBJ databases">
        <authorList>
            <person name="Chiriac C."/>
            <person name="Salcher M."/>
            <person name="Ghai R."/>
            <person name="Kavagutti S V."/>
        </authorList>
    </citation>
    <scope>NUCLEOTIDE SEQUENCE</scope>
</reference>
<proteinExistence type="predicted"/>
<dbReference type="EMBL" id="LR796585">
    <property type="protein sequence ID" value="CAB4153015.1"/>
    <property type="molecule type" value="Genomic_DNA"/>
</dbReference>
<gene>
    <name evidence="1" type="ORF">UFOVP606_38</name>
</gene>
<name>A0A6J5N0B4_9CAUD</name>
<evidence type="ECO:0000313" key="1">
    <source>
        <dbReference type="EMBL" id="CAB4153015.1"/>
    </source>
</evidence>
<accession>A0A6J5N0B4</accession>
<sequence length="36" mass="4501">MLRLLRKLLKTRKNALLREMWRTDQLTYNNKNNARK</sequence>
<protein>
    <submittedName>
        <fullName evidence="1">Uncharacterized protein</fullName>
    </submittedName>
</protein>